<dbReference type="GO" id="GO:0005524">
    <property type="term" value="F:ATP binding"/>
    <property type="evidence" value="ECO:0007669"/>
    <property type="project" value="UniProtKB-UniRule"/>
</dbReference>
<feature type="binding site" evidence="7">
    <location>
        <position position="514"/>
    </location>
    <ligand>
        <name>ATP</name>
        <dbReference type="ChEBI" id="CHEBI:30616"/>
    </ligand>
</feature>
<dbReference type="PROSITE" id="PS50011">
    <property type="entry name" value="PROTEIN_KINASE_DOM"/>
    <property type="match status" value="1"/>
</dbReference>
<dbReference type="SUPFAM" id="SSF56112">
    <property type="entry name" value="Protein kinase-like (PK-like)"/>
    <property type="match status" value="1"/>
</dbReference>
<evidence type="ECO:0000313" key="11">
    <source>
        <dbReference type="Proteomes" id="UP000014760"/>
    </source>
</evidence>
<evidence type="ECO:0000313" key="9">
    <source>
        <dbReference type="EMBL" id="ELU13080.1"/>
    </source>
</evidence>
<dbReference type="InterPro" id="IPR008266">
    <property type="entry name" value="Tyr_kinase_AS"/>
</dbReference>
<dbReference type="InterPro" id="IPR050660">
    <property type="entry name" value="NEK_Ser/Thr_kinase"/>
</dbReference>
<evidence type="ECO:0000256" key="4">
    <source>
        <dbReference type="ARBA" id="ARBA00022777"/>
    </source>
</evidence>
<evidence type="ECO:0000256" key="6">
    <source>
        <dbReference type="PROSITE-ProRule" id="PRU00259"/>
    </source>
</evidence>
<protein>
    <recommendedName>
        <fullName evidence="8">Protein kinase domain-containing protein</fullName>
    </recommendedName>
</protein>
<dbReference type="InterPro" id="IPR011009">
    <property type="entry name" value="Kinase-like_dom_sf"/>
</dbReference>
<dbReference type="PROSITE" id="PS50176">
    <property type="entry name" value="ARM_REPEAT"/>
    <property type="match status" value="1"/>
</dbReference>
<dbReference type="OMA" id="XCCAALT"/>
<dbReference type="InterPro" id="IPR000225">
    <property type="entry name" value="Armadillo"/>
</dbReference>
<dbReference type="EnsemblMetazoa" id="CapteT200137">
    <property type="protein sequence ID" value="CapteP200137"/>
    <property type="gene ID" value="CapteG200137"/>
</dbReference>
<dbReference type="HOGENOM" id="CLU_023795_0_0_1"/>
<dbReference type="InterPro" id="IPR016024">
    <property type="entry name" value="ARM-type_fold"/>
</dbReference>
<dbReference type="InterPro" id="IPR017441">
    <property type="entry name" value="Protein_kinase_ATP_BS"/>
</dbReference>
<comment type="similarity">
    <text evidence="1">Belongs to the protein kinase superfamily. NEK Ser/Thr protein kinase family. NIMA subfamily.</text>
</comment>
<keyword evidence="3 7" id="KW-0547">Nucleotide-binding</keyword>
<reference evidence="9 11" key="2">
    <citation type="journal article" date="2013" name="Nature">
        <title>Insights into bilaterian evolution from three spiralian genomes.</title>
        <authorList>
            <person name="Simakov O."/>
            <person name="Marletaz F."/>
            <person name="Cho S.J."/>
            <person name="Edsinger-Gonzales E."/>
            <person name="Havlak P."/>
            <person name="Hellsten U."/>
            <person name="Kuo D.H."/>
            <person name="Larsson T."/>
            <person name="Lv J."/>
            <person name="Arendt D."/>
            <person name="Savage R."/>
            <person name="Osoegawa K."/>
            <person name="de Jong P."/>
            <person name="Grimwood J."/>
            <person name="Chapman J.A."/>
            <person name="Shapiro H."/>
            <person name="Aerts A."/>
            <person name="Otillar R.P."/>
            <person name="Terry A.Y."/>
            <person name="Boore J.L."/>
            <person name="Grigoriev I.V."/>
            <person name="Lindberg D.R."/>
            <person name="Seaver E.C."/>
            <person name="Weisblat D.A."/>
            <person name="Putnam N.H."/>
            <person name="Rokhsar D.S."/>
        </authorList>
    </citation>
    <scope>NUCLEOTIDE SEQUENCE</scope>
    <source>
        <strain evidence="9 11">I ESC-2004</strain>
    </source>
</reference>
<dbReference type="PROSITE" id="PS00107">
    <property type="entry name" value="PROTEIN_KINASE_ATP"/>
    <property type="match status" value="1"/>
</dbReference>
<dbReference type="SUPFAM" id="SSF48371">
    <property type="entry name" value="ARM repeat"/>
    <property type="match status" value="1"/>
</dbReference>
<dbReference type="PANTHER" id="PTHR43671">
    <property type="entry name" value="SERINE/THREONINE-PROTEIN KINASE NEK"/>
    <property type="match status" value="1"/>
</dbReference>
<reference evidence="11" key="1">
    <citation type="submission" date="2012-12" db="EMBL/GenBank/DDBJ databases">
        <authorList>
            <person name="Hellsten U."/>
            <person name="Grimwood J."/>
            <person name="Chapman J.A."/>
            <person name="Shapiro H."/>
            <person name="Aerts A."/>
            <person name="Otillar R.P."/>
            <person name="Terry A.Y."/>
            <person name="Boore J.L."/>
            <person name="Simakov O."/>
            <person name="Marletaz F."/>
            <person name="Cho S.-J."/>
            <person name="Edsinger-Gonzales E."/>
            <person name="Havlak P."/>
            <person name="Kuo D.-H."/>
            <person name="Larsson T."/>
            <person name="Lv J."/>
            <person name="Arendt D."/>
            <person name="Savage R."/>
            <person name="Osoegawa K."/>
            <person name="de Jong P."/>
            <person name="Lindberg D.R."/>
            <person name="Seaver E.C."/>
            <person name="Weisblat D.A."/>
            <person name="Putnam N.H."/>
            <person name="Grigoriev I.V."/>
            <person name="Rokhsar D.S."/>
        </authorList>
    </citation>
    <scope>NUCLEOTIDE SEQUENCE</scope>
    <source>
        <strain evidence="11">I ESC-2004</strain>
    </source>
</reference>
<keyword evidence="5 7" id="KW-0067">ATP-binding</keyword>
<dbReference type="InterPro" id="IPR000719">
    <property type="entry name" value="Prot_kinase_dom"/>
</dbReference>
<gene>
    <name evidence="9" type="ORF">CAPTEDRAFT_200137</name>
</gene>
<dbReference type="EMBL" id="AMQN01005248">
    <property type="status" value="NOT_ANNOTATED_CDS"/>
    <property type="molecule type" value="Genomic_DNA"/>
</dbReference>
<sequence>MNCWEDLCRAPLVWAQGGFLKVHTFINPVFLFKIILFQSSMPRAFGRGQTTESAILEKFSLTYQRERHFSQNVNHAIFVKIFASLVKSRLSASEWIEKASPESILRVIMCLRIFMRDAEYQNSFAELGGIRILAKYLQKATDSYLTYGDAPLVVDILKEMTNIFQKLSANISHRESVVKHGVHKALVLLLSANDVIVLHCTLHALISLAQSPEPCKLIAELNLIETLLHILQEYDTLSKRLAAELLRLLCADSQAQEMIKVFDGIPLLLSLLHSDNLKLLWNAVWCLVQLSGDRETSDDIRTMGGLPLLLSLLHDRKFISDRATASGLSGPRTPDELDEMRELQLSLPSACCACLTELVLNDANAQQIVQRNGLYSLGLLIMPRDTSSWQRRETAAFRNLQANAFRTLRFLFSMERNRRHFKRLFPPELFEMFIDIGHYKKEISAYKSLVEKINSLDRDALSEILENLEVSNQNKEPTKRIGDYSVLELLGSGAFGSVYKVKKETAGQTYFALKEINTLNPSWGQSSKEIQTSVGAFMSELSIIREQLRHPNVVRYYKTFVEQEKLYIVMELIEGAPIGDHFKSLEEKKARFTEDQIWNIFIQLVLALRYLHKEKSIIHRDLTPNNIMLGENDKVTISKS</sequence>
<evidence type="ECO:0000259" key="8">
    <source>
        <dbReference type="PROSITE" id="PS50011"/>
    </source>
</evidence>
<evidence type="ECO:0000256" key="3">
    <source>
        <dbReference type="ARBA" id="ARBA00022741"/>
    </source>
</evidence>
<evidence type="ECO:0000256" key="5">
    <source>
        <dbReference type="ARBA" id="ARBA00022840"/>
    </source>
</evidence>
<dbReference type="GO" id="GO:1902749">
    <property type="term" value="P:regulation of cell cycle G2/M phase transition"/>
    <property type="evidence" value="ECO:0007669"/>
    <property type="project" value="TreeGrafter"/>
</dbReference>
<evidence type="ECO:0000256" key="2">
    <source>
        <dbReference type="ARBA" id="ARBA00022679"/>
    </source>
</evidence>
<keyword evidence="2" id="KW-0808">Transferase</keyword>
<dbReference type="STRING" id="283909.R7VBK0"/>
<reference evidence="10" key="3">
    <citation type="submission" date="2015-06" db="UniProtKB">
        <authorList>
            <consortium name="EnsemblMetazoa"/>
        </authorList>
    </citation>
    <scope>IDENTIFICATION</scope>
</reference>
<dbReference type="Gene3D" id="1.10.510.10">
    <property type="entry name" value="Transferase(Phosphotransferase) domain 1"/>
    <property type="match status" value="1"/>
</dbReference>
<organism evidence="9">
    <name type="scientific">Capitella teleta</name>
    <name type="common">Polychaete worm</name>
    <dbReference type="NCBI Taxonomy" id="283909"/>
    <lineage>
        <taxon>Eukaryota</taxon>
        <taxon>Metazoa</taxon>
        <taxon>Spiralia</taxon>
        <taxon>Lophotrochozoa</taxon>
        <taxon>Annelida</taxon>
        <taxon>Polychaeta</taxon>
        <taxon>Sedentaria</taxon>
        <taxon>Scolecida</taxon>
        <taxon>Capitellidae</taxon>
        <taxon>Capitella</taxon>
    </lineage>
</organism>
<dbReference type="InterPro" id="IPR011989">
    <property type="entry name" value="ARM-like"/>
</dbReference>
<evidence type="ECO:0000313" key="10">
    <source>
        <dbReference type="EnsemblMetazoa" id="CapteP200137"/>
    </source>
</evidence>
<dbReference type="EMBL" id="KB295515">
    <property type="protein sequence ID" value="ELU13080.1"/>
    <property type="molecule type" value="Genomic_DNA"/>
</dbReference>
<accession>R7VBK0</accession>
<dbReference type="AlphaFoldDB" id="R7VBK0"/>
<feature type="repeat" description="ARM" evidence="6">
    <location>
        <begin position="263"/>
        <end position="305"/>
    </location>
</feature>
<dbReference type="GO" id="GO:0004674">
    <property type="term" value="F:protein serine/threonine kinase activity"/>
    <property type="evidence" value="ECO:0007669"/>
    <property type="project" value="TreeGrafter"/>
</dbReference>
<evidence type="ECO:0000256" key="7">
    <source>
        <dbReference type="PROSITE-ProRule" id="PRU10141"/>
    </source>
</evidence>
<dbReference type="Pfam" id="PF00069">
    <property type="entry name" value="Pkinase"/>
    <property type="match status" value="1"/>
</dbReference>
<dbReference type="PROSITE" id="PS00109">
    <property type="entry name" value="PROTEIN_KINASE_TYR"/>
    <property type="match status" value="1"/>
</dbReference>
<dbReference type="PANTHER" id="PTHR43671:SF92">
    <property type="entry name" value="SERINE_THREONINE-PROTEIN KINASE NEK10"/>
    <property type="match status" value="1"/>
</dbReference>
<keyword evidence="4" id="KW-0418">Kinase</keyword>
<dbReference type="OrthoDB" id="248923at2759"/>
<dbReference type="SMART" id="SM00220">
    <property type="entry name" value="S_TKc"/>
    <property type="match status" value="1"/>
</dbReference>
<name>R7VBK0_CAPTE</name>
<feature type="domain" description="Protein kinase" evidence="8">
    <location>
        <begin position="484"/>
        <end position="640"/>
    </location>
</feature>
<proteinExistence type="inferred from homology"/>
<dbReference type="Proteomes" id="UP000014760">
    <property type="component" value="Unassembled WGS sequence"/>
</dbReference>
<keyword evidence="11" id="KW-1185">Reference proteome</keyword>
<evidence type="ECO:0000256" key="1">
    <source>
        <dbReference type="ARBA" id="ARBA00010886"/>
    </source>
</evidence>
<dbReference type="SMART" id="SM00185">
    <property type="entry name" value="ARM"/>
    <property type="match status" value="4"/>
</dbReference>
<dbReference type="Gene3D" id="1.25.10.10">
    <property type="entry name" value="Leucine-rich Repeat Variant"/>
    <property type="match status" value="1"/>
</dbReference>